<dbReference type="GO" id="GO:0016810">
    <property type="term" value="F:hydrolase activity, acting on carbon-nitrogen (but not peptide) bonds"/>
    <property type="evidence" value="ECO:0007669"/>
    <property type="project" value="InterPro"/>
</dbReference>
<feature type="transmembrane region" description="Helical" evidence="3">
    <location>
        <begin position="7"/>
        <end position="28"/>
    </location>
</feature>
<keyword evidence="3" id="KW-0812">Transmembrane</keyword>
<organism evidence="5 6">
    <name type="scientific">Desulfallas thermosapovorans DSM 6562</name>
    <dbReference type="NCBI Taxonomy" id="1121431"/>
    <lineage>
        <taxon>Bacteria</taxon>
        <taxon>Bacillati</taxon>
        <taxon>Bacillota</taxon>
        <taxon>Clostridia</taxon>
        <taxon>Eubacteriales</taxon>
        <taxon>Desulfallaceae</taxon>
        <taxon>Desulfallas</taxon>
    </lineage>
</organism>
<dbReference type="InterPro" id="IPR011330">
    <property type="entry name" value="Glyco_hydro/deAcase_b/a-brl"/>
</dbReference>
<dbReference type="PANTHER" id="PTHR10587:SF133">
    <property type="entry name" value="CHITIN DEACETYLASE 1-RELATED"/>
    <property type="match status" value="1"/>
</dbReference>
<evidence type="ECO:0000256" key="2">
    <source>
        <dbReference type="ARBA" id="ARBA00022801"/>
    </source>
</evidence>
<comment type="caution">
    <text evidence="5">The sequence shown here is derived from an EMBL/GenBank/DDBJ whole genome shotgun (WGS) entry which is preliminary data.</text>
</comment>
<evidence type="ECO:0000313" key="5">
    <source>
        <dbReference type="EMBL" id="TYO97881.1"/>
    </source>
</evidence>
<dbReference type="SUPFAM" id="SSF88713">
    <property type="entry name" value="Glycoside hydrolase/deacetylase"/>
    <property type="match status" value="1"/>
</dbReference>
<dbReference type="EMBL" id="VNHM01000001">
    <property type="protein sequence ID" value="TYO97881.1"/>
    <property type="molecule type" value="Genomic_DNA"/>
</dbReference>
<keyword evidence="1" id="KW-0479">Metal-binding</keyword>
<keyword evidence="3" id="KW-1133">Transmembrane helix</keyword>
<dbReference type="InterPro" id="IPR002509">
    <property type="entry name" value="NODB_dom"/>
</dbReference>
<reference evidence="5 6" key="1">
    <citation type="submission" date="2019-07" db="EMBL/GenBank/DDBJ databases">
        <title>Genomic Encyclopedia of Type Strains, Phase I: the one thousand microbial genomes (KMG-I) project.</title>
        <authorList>
            <person name="Kyrpides N."/>
        </authorList>
    </citation>
    <scope>NUCLEOTIDE SEQUENCE [LARGE SCALE GENOMIC DNA]</scope>
    <source>
        <strain evidence="5 6">DSM 6562</strain>
    </source>
</reference>
<evidence type="ECO:0000256" key="1">
    <source>
        <dbReference type="ARBA" id="ARBA00022723"/>
    </source>
</evidence>
<keyword evidence="2" id="KW-0378">Hydrolase</keyword>
<protein>
    <submittedName>
        <fullName evidence="5">Putative sporulation protein (Polysaccharide deacetylase family)</fullName>
    </submittedName>
</protein>
<evidence type="ECO:0000256" key="3">
    <source>
        <dbReference type="SAM" id="Phobius"/>
    </source>
</evidence>
<dbReference type="Gene3D" id="3.20.20.370">
    <property type="entry name" value="Glycoside hydrolase/deacetylase"/>
    <property type="match status" value="1"/>
</dbReference>
<accession>A0A5S4ZXS0</accession>
<proteinExistence type="predicted"/>
<evidence type="ECO:0000313" key="6">
    <source>
        <dbReference type="Proteomes" id="UP000323166"/>
    </source>
</evidence>
<dbReference type="Proteomes" id="UP000323166">
    <property type="component" value="Unassembled WGS sequence"/>
</dbReference>
<dbReference type="InterPro" id="IPR050248">
    <property type="entry name" value="Polysacc_deacetylase_ArnD"/>
</dbReference>
<sequence>MFIVINFRRVAGFFIICCIIAIILSVHFTRGHVAAIAVEPIYQGDENNKTMALTCNVFWGEEYIGRMLEVLEEKDVSMTFFIGGTWAEKFSGLVKEIYDRGHEIGSHGYSHPHPDKISRKENIQDIAKAEKVIYGITGEKPRLYAPPYGERGPAVLEAARELGYHTILWTIDTVDWQRPAPEVIIQRVLNKTENGAIVLMHPTAPTVHALPSIIDGLKEEGYQLITVGEMLKQLPVNKNEG</sequence>
<dbReference type="GO" id="GO:0016020">
    <property type="term" value="C:membrane"/>
    <property type="evidence" value="ECO:0007669"/>
    <property type="project" value="TreeGrafter"/>
</dbReference>
<dbReference type="CDD" id="cd10950">
    <property type="entry name" value="CE4_BsYlxY_like"/>
    <property type="match status" value="1"/>
</dbReference>
<dbReference type="PANTHER" id="PTHR10587">
    <property type="entry name" value="GLYCOSYL TRANSFERASE-RELATED"/>
    <property type="match status" value="1"/>
</dbReference>
<keyword evidence="6" id="KW-1185">Reference proteome</keyword>
<dbReference type="Pfam" id="PF01522">
    <property type="entry name" value="Polysacc_deac_1"/>
    <property type="match status" value="1"/>
</dbReference>
<keyword evidence="3" id="KW-0472">Membrane</keyword>
<feature type="domain" description="NodB homology" evidence="4">
    <location>
        <begin position="49"/>
        <end position="225"/>
    </location>
</feature>
<dbReference type="GO" id="GO:0005975">
    <property type="term" value="P:carbohydrate metabolic process"/>
    <property type="evidence" value="ECO:0007669"/>
    <property type="project" value="InterPro"/>
</dbReference>
<name>A0A5S4ZXS0_9FIRM</name>
<gene>
    <name evidence="5" type="ORF">LX24_00165</name>
</gene>
<dbReference type="GO" id="GO:0046872">
    <property type="term" value="F:metal ion binding"/>
    <property type="evidence" value="ECO:0007669"/>
    <property type="project" value="UniProtKB-KW"/>
</dbReference>
<dbReference type="PROSITE" id="PS51677">
    <property type="entry name" value="NODB"/>
    <property type="match status" value="1"/>
</dbReference>
<evidence type="ECO:0000259" key="4">
    <source>
        <dbReference type="PROSITE" id="PS51677"/>
    </source>
</evidence>
<dbReference type="AlphaFoldDB" id="A0A5S4ZXS0"/>